<dbReference type="OrthoDB" id="550758at2759"/>
<reference evidence="3" key="1">
    <citation type="journal article" date="2021" name="Proc. Natl. Acad. Sci. U.S.A.">
        <title>Three genomes in the algal genus Volvox reveal the fate of a haploid sex-determining region after a transition to homothallism.</title>
        <authorList>
            <person name="Yamamoto K."/>
            <person name="Hamaji T."/>
            <person name="Kawai-Toyooka H."/>
            <person name="Matsuzaki R."/>
            <person name="Takahashi F."/>
            <person name="Nishimura Y."/>
            <person name="Kawachi M."/>
            <person name="Noguchi H."/>
            <person name="Minakuchi Y."/>
            <person name="Umen J.G."/>
            <person name="Toyoda A."/>
            <person name="Nozaki H."/>
        </authorList>
    </citation>
    <scope>NUCLEOTIDE SEQUENCE</scope>
    <source>
        <strain evidence="4">NIES-3785</strain>
        <strain evidence="3">NIES-3786</strain>
    </source>
</reference>
<evidence type="ECO:0000313" key="5">
    <source>
        <dbReference type="Proteomes" id="UP000747110"/>
    </source>
</evidence>
<evidence type="ECO:0000313" key="3">
    <source>
        <dbReference type="EMBL" id="GIL82517.1"/>
    </source>
</evidence>
<feature type="compositionally biased region" description="Low complexity" evidence="2">
    <location>
        <begin position="87"/>
        <end position="99"/>
    </location>
</feature>
<dbReference type="Gene3D" id="3.80.10.10">
    <property type="entry name" value="Ribonuclease Inhibitor"/>
    <property type="match status" value="1"/>
</dbReference>
<evidence type="ECO:0000256" key="2">
    <source>
        <dbReference type="SAM" id="MobiDB-lite"/>
    </source>
</evidence>
<gene>
    <name evidence="3" type="ORF">Vretifemale_11338</name>
    <name evidence="4" type="ORF">Vretimale_11940</name>
</gene>
<sequence>MSWDFVLPSRLACREDAAFTNSARPCNTSYDWGGSLTSELLQEIAKHAGPHSWASLRCVCQSWRRGIGRAVRTVRLTVPYHSTVPAQQAPVEPAAADQQRPIRKGPTAGRLTGRGAAVAATAAAAATAGNHGQDPNQNQQLQHDEEAEAKALAAAAAAMALLTGGNGGHHSTANAPFTVARPGDKPSLEQLRNPFNEQFDHQHGRHQEQQQPTTTTGRGFAASSGRPPLSTHGMEVGTHGQVNVNDATAAVTAVTVTGTPPAVPAVLTSEPATYGHAPLDRMAGIPRPTSLYLEPRPPVDSLAHVFHLHRQSTVAAVAAAAAAAAAATAATCIQGQVSDSQAAGVASSVGSSSIVVWSFLEAADRLATAFPSYDNLSLNFAEPLPLAACGGSEVGSGRWLQREMTTALEKLLSSRLVSLSICGHAPYPLFMAPPPPPLTVPVALSASPPHQQERQQKQFFHYQEGAAVHRGQRFGQQLVLTDIASLHAITVAEAIKSLEEEGADRPMGQCSPSTECGFGAGSGTPSRRRRRPTPLAEDMMPVDAVAPLAAPYLAEMGSESARSERLGSMDALVHAQQSPFRNVNADDLPPGAATAAPPLKPSAAKNPSVAIANERRRSPCSPPSHGSLSKHPHDEAAAGHIDGSGSDQNSGEFQAQRRRHDAMASAAICKDVDGSGAVGEGMVPERVGSGVPSTPGLAHCGCHGVLEGDNPTGPYGYQGSPSGGGYCAGTRGGIEHMDIEVTVLPTLKGIQPGPNGNAFDNSKESANGEDGEHAGPKVHGSGPPGTGCAQAATIDGQDITNHCHAHPAEAHEATAGAAIAVCALDAVLRGESSQGEHGSGSGYGANGYGHRLRRAVASGCMAAAPHAEPVRAGVSSSGRVSQVLLSSSEVVEEAVMPMAAATAAAAAAIATGPSGDGRSCVASATCRKTAQLNASAATTSHLGRHAAARTVARANGATGTRVAAAAAINAVAGVLEAAAAAAGDWHSTGTVGAAGTMRFALGLNDAGAGAGASAGGARAPPLLSGLAQLVSLTLAADLGFPSPQHLEAITSLRNLQKLDMRGAKFMQVEGDASLQARQAWLHVGNEHVAVVARCTSLTSLSLNHLHPVGGQQLVALTALNRLTCLGLTDALSGNTVHGSHIRTLAAGLPELRSLEVGRVTCPPLHLPQQQPGAALPPGSAGPAAAAATTGAAGPNGGDGGARQPPLPPSLLPLPQPQQCGVAGGTRASSPSASWPYCQSWGPVLGLFHGLTSLHLQVACSFETELLNGVAALPLLDNFSMELLDVPPPQLAAILQVLAAAAPGPGACIAGACGDGGDLPGAAVHRRGPRRASVSGITGGDSFNGSLSYVFHGLTLTACMLYDEHLELMGRLGHLRYIRLDQVDIRTRDPDGWTALSGAHALESFSFRAWNNPILSASNLCVLTNDSLAMMAANWPRLQQLSYCGKVALTEKAEEHLARMTCLTSLEITGTDGTSIRVWRSTATGKLLRTIALPHTTAAKVSSRNGYVTYSDSDDSADEGSEASVNWMGEIGYVTSEYDAD</sequence>
<feature type="region of interest" description="Disordered" evidence="2">
    <location>
        <begin position="748"/>
        <end position="788"/>
    </location>
</feature>
<dbReference type="EMBL" id="BNCQ01000025">
    <property type="protein sequence ID" value="GIM07897.1"/>
    <property type="molecule type" value="Genomic_DNA"/>
</dbReference>
<accession>A0A8J4FSH0</accession>
<protein>
    <submittedName>
        <fullName evidence="3">Uncharacterized protein</fullName>
    </submittedName>
</protein>
<feature type="region of interest" description="Disordered" evidence="2">
    <location>
        <begin position="581"/>
        <end position="662"/>
    </location>
</feature>
<feature type="compositionally biased region" description="Low complexity" evidence="2">
    <location>
        <begin position="107"/>
        <end position="129"/>
    </location>
</feature>
<dbReference type="InterPro" id="IPR032675">
    <property type="entry name" value="LRR_dom_sf"/>
</dbReference>
<feature type="compositionally biased region" description="Pro residues" evidence="2">
    <location>
        <begin position="1204"/>
        <end position="1215"/>
    </location>
</feature>
<feature type="region of interest" description="Disordered" evidence="2">
    <location>
        <begin position="200"/>
        <end position="237"/>
    </location>
</feature>
<dbReference type="Proteomes" id="UP000722791">
    <property type="component" value="Unassembled WGS sequence"/>
</dbReference>
<dbReference type="EMBL" id="BNCP01000024">
    <property type="protein sequence ID" value="GIL82517.1"/>
    <property type="molecule type" value="Genomic_DNA"/>
</dbReference>
<comment type="caution">
    <text evidence="3">The sequence shown here is derived from an EMBL/GenBank/DDBJ whole genome shotgun (WGS) entry which is preliminary data.</text>
</comment>
<dbReference type="Proteomes" id="UP000747110">
    <property type="component" value="Unassembled WGS sequence"/>
</dbReference>
<evidence type="ECO:0000256" key="1">
    <source>
        <dbReference type="ARBA" id="ARBA00004430"/>
    </source>
</evidence>
<evidence type="ECO:0000313" key="4">
    <source>
        <dbReference type="EMBL" id="GIM07897.1"/>
    </source>
</evidence>
<dbReference type="GO" id="GO:0005930">
    <property type="term" value="C:axoneme"/>
    <property type="evidence" value="ECO:0007669"/>
    <property type="project" value="UniProtKB-SubCell"/>
</dbReference>
<dbReference type="SUPFAM" id="SSF52047">
    <property type="entry name" value="RNI-like"/>
    <property type="match status" value="1"/>
</dbReference>
<feature type="region of interest" description="Disordered" evidence="2">
    <location>
        <begin position="87"/>
        <end position="148"/>
    </location>
</feature>
<proteinExistence type="predicted"/>
<comment type="subcellular location">
    <subcellularLocation>
        <location evidence="1">Cytoplasm</location>
        <location evidence="1">Cytoskeleton</location>
        <location evidence="1">Cilium axoneme</location>
    </subcellularLocation>
</comment>
<name>A0A8J4FSH0_9CHLO</name>
<feature type="region of interest" description="Disordered" evidence="2">
    <location>
        <begin position="502"/>
        <end position="536"/>
    </location>
</feature>
<feature type="region of interest" description="Disordered" evidence="2">
    <location>
        <begin position="1162"/>
        <end position="1226"/>
    </location>
</feature>
<feature type="compositionally biased region" description="Low complexity" evidence="2">
    <location>
        <begin position="1162"/>
        <end position="1192"/>
    </location>
</feature>
<organism evidence="3 5">
    <name type="scientific">Volvox reticuliferus</name>
    <dbReference type="NCBI Taxonomy" id="1737510"/>
    <lineage>
        <taxon>Eukaryota</taxon>
        <taxon>Viridiplantae</taxon>
        <taxon>Chlorophyta</taxon>
        <taxon>core chlorophytes</taxon>
        <taxon>Chlorophyceae</taxon>
        <taxon>CS clade</taxon>
        <taxon>Chlamydomonadales</taxon>
        <taxon>Volvocaceae</taxon>
        <taxon>Volvox</taxon>
    </lineage>
</organism>
<feature type="compositionally biased region" description="Low complexity" evidence="2">
    <location>
        <begin position="585"/>
        <end position="597"/>
    </location>
</feature>
<keyword evidence="5" id="KW-1185">Reference proteome</keyword>